<feature type="chain" id="PRO_5032420260" description="Feruloyl esterase" evidence="1">
    <location>
        <begin position="21"/>
        <end position="329"/>
    </location>
</feature>
<dbReference type="AlphaFoldDB" id="A0A817SCZ6"/>
<feature type="signal peptide" evidence="1">
    <location>
        <begin position="1"/>
        <end position="20"/>
    </location>
</feature>
<proteinExistence type="predicted"/>
<evidence type="ECO:0008006" key="4">
    <source>
        <dbReference type="Google" id="ProtNLM"/>
    </source>
</evidence>
<name>A0A817SCZ6_9BILA</name>
<dbReference type="Gene3D" id="3.40.50.1820">
    <property type="entry name" value="alpha/beta hydrolase"/>
    <property type="match status" value="1"/>
</dbReference>
<evidence type="ECO:0000313" key="3">
    <source>
        <dbReference type="Proteomes" id="UP000663825"/>
    </source>
</evidence>
<accession>A0A817SCZ6</accession>
<organism evidence="2 3">
    <name type="scientific">Rotaria socialis</name>
    <dbReference type="NCBI Taxonomy" id="392032"/>
    <lineage>
        <taxon>Eukaryota</taxon>
        <taxon>Metazoa</taxon>
        <taxon>Spiralia</taxon>
        <taxon>Gnathifera</taxon>
        <taxon>Rotifera</taxon>
        <taxon>Eurotatoria</taxon>
        <taxon>Bdelloidea</taxon>
        <taxon>Philodinida</taxon>
        <taxon>Philodinidae</taxon>
        <taxon>Rotaria</taxon>
    </lineage>
</organism>
<dbReference type="Proteomes" id="UP000663825">
    <property type="component" value="Unassembled WGS sequence"/>
</dbReference>
<protein>
    <recommendedName>
        <fullName evidence="4">Feruloyl esterase</fullName>
    </recommendedName>
</protein>
<evidence type="ECO:0000256" key="1">
    <source>
        <dbReference type="SAM" id="SignalP"/>
    </source>
</evidence>
<keyword evidence="1" id="KW-0732">Signal</keyword>
<dbReference type="OrthoDB" id="2543211at2759"/>
<dbReference type="SUPFAM" id="SSF53474">
    <property type="entry name" value="alpha/beta-Hydrolases"/>
    <property type="match status" value="1"/>
</dbReference>
<gene>
    <name evidence="2" type="ORF">TIS948_LOCUS17819</name>
</gene>
<reference evidence="2" key="1">
    <citation type="submission" date="2021-02" db="EMBL/GenBank/DDBJ databases">
        <authorList>
            <person name="Nowell W R."/>
        </authorList>
    </citation>
    <scope>NUCLEOTIDE SEQUENCE</scope>
</reference>
<sequence>MRSILLISLFSIYLLSGILTISDETSSTQCTQYGDPPTPSSGSMLNYNQMVQVCQHILGQLLTFTDSNNEARCACLLITSTSKTLPLVVWLQPSVVYPTPVYNTNFTVEAFTAKLTDTMSSSSGYHLLIPAARVTKNFECDAIDCIAWDTWYRNFNRSDPKMNVDIETIDYFINHVVYQTSNLHVDYSRVFLSGWSNGASMALLYALNTPNIAAAAVYSSTNPYRNDNDPCPQMPNSSQRTPVLDLVNECDSTGICLGGEEFIADLNSCYGKQQAATFITINGYFDPMPTLTPTCMNCSEATGLLNHGRWPVNLNNQIFYAFFRNYTSH</sequence>
<dbReference type="InterPro" id="IPR029058">
    <property type="entry name" value="AB_hydrolase_fold"/>
</dbReference>
<comment type="caution">
    <text evidence="2">The sequence shown here is derived from an EMBL/GenBank/DDBJ whole genome shotgun (WGS) entry which is preliminary data.</text>
</comment>
<evidence type="ECO:0000313" key="2">
    <source>
        <dbReference type="EMBL" id="CAF3294770.1"/>
    </source>
</evidence>
<dbReference type="EMBL" id="CAJNXB010003085">
    <property type="protein sequence ID" value="CAF3294770.1"/>
    <property type="molecule type" value="Genomic_DNA"/>
</dbReference>